<name>A0A0C3AEJ1_SERVB</name>
<evidence type="ECO:0000313" key="2">
    <source>
        <dbReference type="Proteomes" id="UP000054097"/>
    </source>
</evidence>
<keyword evidence="2" id="KW-1185">Reference proteome</keyword>
<dbReference type="AlphaFoldDB" id="A0A0C3AEJ1"/>
<reference evidence="2" key="2">
    <citation type="submission" date="2015-01" db="EMBL/GenBank/DDBJ databases">
        <title>Evolutionary Origins and Diversification of the Mycorrhizal Mutualists.</title>
        <authorList>
            <consortium name="DOE Joint Genome Institute"/>
            <consortium name="Mycorrhizal Genomics Consortium"/>
            <person name="Kohler A."/>
            <person name="Kuo A."/>
            <person name="Nagy L.G."/>
            <person name="Floudas D."/>
            <person name="Copeland A."/>
            <person name="Barry K.W."/>
            <person name="Cichocki N."/>
            <person name="Veneault-Fourrey C."/>
            <person name="LaButti K."/>
            <person name="Lindquist E.A."/>
            <person name="Lipzen A."/>
            <person name="Lundell T."/>
            <person name="Morin E."/>
            <person name="Murat C."/>
            <person name="Riley R."/>
            <person name="Ohm R."/>
            <person name="Sun H."/>
            <person name="Tunlid A."/>
            <person name="Henrissat B."/>
            <person name="Grigoriev I.V."/>
            <person name="Hibbett D.S."/>
            <person name="Martin F."/>
        </authorList>
    </citation>
    <scope>NUCLEOTIDE SEQUENCE [LARGE SCALE GENOMIC DNA]</scope>
    <source>
        <strain evidence="2">MAFF 305830</strain>
    </source>
</reference>
<dbReference type="EMBL" id="KN824343">
    <property type="protein sequence ID" value="KIM23065.1"/>
    <property type="molecule type" value="Genomic_DNA"/>
</dbReference>
<sequence length="70" mass="7761">FSSRSPEIQIRLATNLIVHTNQGFRNCNTIAFPQSIPFADSPEATPCTRRTYGAPVLDLLRRQATQATTV</sequence>
<accession>A0A0C3AEJ1</accession>
<protein>
    <submittedName>
        <fullName evidence="1">Uncharacterized protein</fullName>
    </submittedName>
</protein>
<reference evidence="1 2" key="1">
    <citation type="submission" date="2014-04" db="EMBL/GenBank/DDBJ databases">
        <authorList>
            <consortium name="DOE Joint Genome Institute"/>
            <person name="Kuo A."/>
            <person name="Zuccaro A."/>
            <person name="Kohler A."/>
            <person name="Nagy L.G."/>
            <person name="Floudas D."/>
            <person name="Copeland A."/>
            <person name="Barry K.W."/>
            <person name="Cichocki N."/>
            <person name="Veneault-Fourrey C."/>
            <person name="LaButti K."/>
            <person name="Lindquist E.A."/>
            <person name="Lipzen A."/>
            <person name="Lundell T."/>
            <person name="Morin E."/>
            <person name="Murat C."/>
            <person name="Sun H."/>
            <person name="Tunlid A."/>
            <person name="Henrissat B."/>
            <person name="Grigoriev I.V."/>
            <person name="Hibbett D.S."/>
            <person name="Martin F."/>
            <person name="Nordberg H.P."/>
            <person name="Cantor M.N."/>
            <person name="Hua S.X."/>
        </authorList>
    </citation>
    <scope>NUCLEOTIDE SEQUENCE [LARGE SCALE GENOMIC DNA]</scope>
    <source>
        <strain evidence="1 2">MAFF 305830</strain>
    </source>
</reference>
<dbReference type="HOGENOM" id="CLU_2764944_0_0_1"/>
<evidence type="ECO:0000313" key="1">
    <source>
        <dbReference type="EMBL" id="KIM23065.1"/>
    </source>
</evidence>
<gene>
    <name evidence="1" type="ORF">M408DRAFT_332538</name>
</gene>
<dbReference type="Proteomes" id="UP000054097">
    <property type="component" value="Unassembled WGS sequence"/>
</dbReference>
<proteinExistence type="predicted"/>
<organism evidence="1 2">
    <name type="scientific">Serendipita vermifera MAFF 305830</name>
    <dbReference type="NCBI Taxonomy" id="933852"/>
    <lineage>
        <taxon>Eukaryota</taxon>
        <taxon>Fungi</taxon>
        <taxon>Dikarya</taxon>
        <taxon>Basidiomycota</taxon>
        <taxon>Agaricomycotina</taxon>
        <taxon>Agaricomycetes</taxon>
        <taxon>Sebacinales</taxon>
        <taxon>Serendipitaceae</taxon>
        <taxon>Serendipita</taxon>
    </lineage>
</organism>
<feature type="non-terminal residue" evidence="1">
    <location>
        <position position="1"/>
    </location>
</feature>